<keyword evidence="2" id="KW-0805">Transcription regulation</keyword>
<dbReference type="SUPFAM" id="SSF54427">
    <property type="entry name" value="NTF2-like"/>
    <property type="match status" value="1"/>
</dbReference>
<dbReference type="PANTHER" id="PTHR30173">
    <property type="entry name" value="SIGMA 19 FACTOR"/>
    <property type="match status" value="1"/>
</dbReference>
<dbReference type="SUPFAM" id="SSF88946">
    <property type="entry name" value="Sigma2 domain of RNA polymerase sigma factors"/>
    <property type="match status" value="1"/>
</dbReference>
<dbReference type="InterPro" id="IPR032710">
    <property type="entry name" value="NTF2-like_dom_sf"/>
</dbReference>
<dbReference type="InterPro" id="IPR037401">
    <property type="entry name" value="SnoaL-like"/>
</dbReference>
<evidence type="ECO:0000313" key="9">
    <source>
        <dbReference type="Proteomes" id="UP000680206"/>
    </source>
</evidence>
<evidence type="ECO:0000256" key="4">
    <source>
        <dbReference type="ARBA" id="ARBA00023163"/>
    </source>
</evidence>
<dbReference type="Pfam" id="PF08281">
    <property type="entry name" value="Sigma70_r4_2"/>
    <property type="match status" value="1"/>
</dbReference>
<sequence length="373" mass="40513">MARAAHRSPSAKSPSATQHVREPAGGPVIDEDFEARVAPYRCELLVHCYRMLGAVHEAEDLVRETMLRARRARERAAEREREGTAGRGRKGTAERARKSTARAGRPDERAELYGIATRACLAALEGRSRRRLPSGLCGPSDDPHAPLAPSLDVPWLQPFPDALLGGQEERAVRRGSLRLALVAAMQALPPEHRAVLILRDVLGYPAEEVAALLGTSAAAVEGALRRARADLADVSAAEDAVAGPDDGAAGALMDRYVRAFEDADVPGVVALLTEDAVLEMPPIRLWYAGRDACGRFLERLFEMRGTDWRLVRTAANAQPAVAAYHRDDDGEDYVLHTLQVFTVRPGGVARNVVFQDARVFAAFELSPVLAEVR</sequence>
<dbReference type="InterPro" id="IPR036388">
    <property type="entry name" value="WH-like_DNA-bd_sf"/>
</dbReference>
<feature type="region of interest" description="Disordered" evidence="5">
    <location>
        <begin position="73"/>
        <end position="106"/>
    </location>
</feature>
<evidence type="ECO:0000313" key="8">
    <source>
        <dbReference type="EMBL" id="MBO2464718.1"/>
    </source>
</evidence>
<dbReference type="Pfam" id="PF12680">
    <property type="entry name" value="SnoaL_2"/>
    <property type="match status" value="1"/>
</dbReference>
<dbReference type="Proteomes" id="UP000680206">
    <property type="component" value="Unassembled WGS sequence"/>
</dbReference>
<accession>A0ABS3S7J0</accession>
<name>A0ABS3S7J0_9ACTN</name>
<evidence type="ECO:0000256" key="3">
    <source>
        <dbReference type="ARBA" id="ARBA00023082"/>
    </source>
</evidence>
<comment type="caution">
    <text evidence="8">The sequence shown here is derived from an EMBL/GenBank/DDBJ whole genome shotgun (WGS) entry which is preliminary data.</text>
</comment>
<dbReference type="InterPro" id="IPR013325">
    <property type="entry name" value="RNA_pol_sigma_r2"/>
</dbReference>
<dbReference type="CDD" id="cd06171">
    <property type="entry name" value="Sigma70_r4"/>
    <property type="match status" value="1"/>
</dbReference>
<reference evidence="8 9" key="1">
    <citation type="submission" date="2021-03" db="EMBL/GenBank/DDBJ databases">
        <title>Actinomadura violae sp. nov., isolated from lichen in Thailand.</title>
        <authorList>
            <person name="Kanchanasin P."/>
            <person name="Saeng-In P."/>
            <person name="Phongsopitanun W."/>
            <person name="Yuki M."/>
            <person name="Kudo T."/>
            <person name="Ohkuma M."/>
            <person name="Tanasupawat S."/>
        </authorList>
    </citation>
    <scope>NUCLEOTIDE SEQUENCE [LARGE SCALE GENOMIC DNA]</scope>
    <source>
        <strain evidence="8 9">LCR2-06</strain>
    </source>
</reference>
<organism evidence="8 9">
    <name type="scientific">Actinomadura violacea</name>
    <dbReference type="NCBI Taxonomy" id="2819934"/>
    <lineage>
        <taxon>Bacteria</taxon>
        <taxon>Bacillati</taxon>
        <taxon>Actinomycetota</taxon>
        <taxon>Actinomycetes</taxon>
        <taxon>Streptosporangiales</taxon>
        <taxon>Thermomonosporaceae</taxon>
        <taxon>Actinomadura</taxon>
    </lineage>
</organism>
<dbReference type="InterPro" id="IPR013324">
    <property type="entry name" value="RNA_pol_sigma_r3/r4-like"/>
</dbReference>
<dbReference type="InterPro" id="IPR052704">
    <property type="entry name" value="ECF_Sigma-70_Domain"/>
</dbReference>
<evidence type="ECO:0000256" key="5">
    <source>
        <dbReference type="SAM" id="MobiDB-lite"/>
    </source>
</evidence>
<dbReference type="NCBIfam" id="NF006089">
    <property type="entry name" value="PRK08241.1"/>
    <property type="match status" value="1"/>
</dbReference>
<keyword evidence="9" id="KW-1185">Reference proteome</keyword>
<keyword evidence="3" id="KW-0731">Sigma factor</keyword>
<keyword evidence="8" id="KW-0548">Nucleotidyltransferase</keyword>
<gene>
    <name evidence="8" type="ORF">J4709_44830</name>
</gene>
<feature type="compositionally biased region" description="Basic and acidic residues" evidence="5">
    <location>
        <begin position="74"/>
        <end position="84"/>
    </location>
</feature>
<keyword evidence="8" id="KW-0808">Transferase</keyword>
<evidence type="ECO:0000259" key="7">
    <source>
        <dbReference type="Pfam" id="PF12680"/>
    </source>
</evidence>
<evidence type="ECO:0000259" key="6">
    <source>
        <dbReference type="Pfam" id="PF08281"/>
    </source>
</evidence>
<dbReference type="EC" id="2.7.7.6" evidence="8"/>
<dbReference type="InterPro" id="IPR013249">
    <property type="entry name" value="RNA_pol_sigma70_r4_t2"/>
</dbReference>
<dbReference type="SUPFAM" id="SSF88659">
    <property type="entry name" value="Sigma3 and sigma4 domains of RNA polymerase sigma factors"/>
    <property type="match status" value="1"/>
</dbReference>
<dbReference type="Gene3D" id="1.10.1740.10">
    <property type="match status" value="1"/>
</dbReference>
<keyword evidence="4" id="KW-0804">Transcription</keyword>
<dbReference type="GO" id="GO:0003899">
    <property type="term" value="F:DNA-directed RNA polymerase activity"/>
    <property type="evidence" value="ECO:0007669"/>
    <property type="project" value="UniProtKB-EC"/>
</dbReference>
<dbReference type="EMBL" id="JAGEPF010000037">
    <property type="protein sequence ID" value="MBO2464718.1"/>
    <property type="molecule type" value="Genomic_DNA"/>
</dbReference>
<feature type="region of interest" description="Disordered" evidence="5">
    <location>
        <begin position="1"/>
        <end position="27"/>
    </location>
</feature>
<evidence type="ECO:0000256" key="1">
    <source>
        <dbReference type="ARBA" id="ARBA00010641"/>
    </source>
</evidence>
<feature type="domain" description="RNA polymerase sigma factor 70 region 4 type 2" evidence="6">
    <location>
        <begin position="179"/>
        <end position="231"/>
    </location>
</feature>
<proteinExistence type="inferred from homology"/>
<dbReference type="CDD" id="cd00531">
    <property type="entry name" value="NTF2_like"/>
    <property type="match status" value="1"/>
</dbReference>
<dbReference type="Gene3D" id="3.10.450.50">
    <property type="match status" value="1"/>
</dbReference>
<dbReference type="PANTHER" id="PTHR30173:SF36">
    <property type="entry name" value="ECF RNA POLYMERASE SIGMA FACTOR SIGJ"/>
    <property type="match status" value="1"/>
</dbReference>
<protein>
    <submittedName>
        <fullName evidence="8">RNA polymerase subunit sigma-70</fullName>
        <ecNumber evidence="8">2.7.7.6</ecNumber>
    </submittedName>
</protein>
<comment type="similarity">
    <text evidence="1">Belongs to the sigma-70 factor family. ECF subfamily.</text>
</comment>
<evidence type="ECO:0000256" key="2">
    <source>
        <dbReference type="ARBA" id="ARBA00023015"/>
    </source>
</evidence>
<dbReference type="Gene3D" id="1.10.10.10">
    <property type="entry name" value="Winged helix-like DNA-binding domain superfamily/Winged helix DNA-binding domain"/>
    <property type="match status" value="1"/>
</dbReference>
<feature type="domain" description="SnoaL-like" evidence="7">
    <location>
        <begin position="254"/>
        <end position="350"/>
    </location>
</feature>